<evidence type="ECO:0000256" key="3">
    <source>
        <dbReference type="ARBA" id="ARBA00022448"/>
    </source>
</evidence>
<feature type="transmembrane region" description="Helical" evidence="25">
    <location>
        <begin position="60"/>
        <end position="82"/>
    </location>
</feature>
<dbReference type="AlphaFoldDB" id="A0A0S4WKZ3"/>
<evidence type="ECO:0000256" key="4">
    <source>
        <dbReference type="ARBA" id="ARBA00022692"/>
    </source>
</evidence>
<keyword evidence="3" id="KW-0813">Transport</keyword>
<evidence type="ECO:0000256" key="1">
    <source>
        <dbReference type="ARBA" id="ARBA00004155"/>
    </source>
</evidence>
<dbReference type="Gene3D" id="1.20.1250.20">
    <property type="entry name" value="MFS general substrate transporter like domains"/>
    <property type="match status" value="2"/>
</dbReference>
<sequence>MRRFSMHDKARSEQQGLRVAQWTAFWLTILAYMVSFFHRVAPAALSMELQQAFSATSTELGSVTAVFFFVVMAMQIPTGIIADTLGPRRLLVAGCMMAALGAFVFASAHTVGIACIGRGFIGLGAAIPFVALLRLNASWFSSRQFATLSGLTLLFGNLGSILSTTPLQMASQVVSWRLIIGGIGVLTLAAGALIALYVRDKPSDLGLAHPDGPSSTATAATRGSWVRQLLAVVTNARTWPCFWVGFGICGTFFTFTSLWAVPYLVQAVGLTKGEASTHVLVMILCHAVTALFLGRTSDRLGNRKGLLLMLAAIYLVSWLPMLGPMKTFAGESYIVFAIQGIASTSYTLIWAIAKEVNAPDSAGMAIGVTNTSMFMAAAIFQPLIGALIDRFGLQGMTYSIELLAAVSAIGLLAGLCLVETRGKNVYSQKIA</sequence>
<comment type="catalytic activity">
    <reaction evidence="8">
        <text>L-lysyl-L-alanine(out) = L-lysyl-L-alanine(in)</text>
        <dbReference type="Rhea" id="RHEA:79399"/>
        <dbReference type="ChEBI" id="CHEBI:229954"/>
    </reaction>
</comment>
<comment type="catalytic activity">
    <reaction evidence="10">
        <text>L-alpha-aminoacyl-L-arginine(out) = L-alpha-aminoacyl-L-arginine(in)</text>
        <dbReference type="Rhea" id="RHEA:79367"/>
        <dbReference type="ChEBI" id="CHEBI:229968"/>
    </reaction>
</comment>
<dbReference type="EMBL" id="LN899827">
    <property type="protein sequence ID" value="CUV47469.1"/>
    <property type="molecule type" value="Genomic_DNA"/>
</dbReference>
<dbReference type="PROSITE" id="PS50850">
    <property type="entry name" value="MFS"/>
    <property type="match status" value="1"/>
</dbReference>
<evidence type="ECO:0000256" key="14">
    <source>
        <dbReference type="ARBA" id="ARBA00044898"/>
    </source>
</evidence>
<evidence type="ECO:0000256" key="23">
    <source>
        <dbReference type="ARBA" id="ARBA00045709"/>
    </source>
</evidence>
<comment type="catalytic activity">
    <reaction evidence="18">
        <text>L-histidyl-L-alpha-amino acid(out) = L-histidyl-L-alpha-amino acid(in)</text>
        <dbReference type="Rhea" id="RHEA:79379"/>
        <dbReference type="ChEBI" id="CHEBI:229964"/>
    </reaction>
</comment>
<comment type="catalytic activity">
    <reaction evidence="16">
        <text>L-lysyl-L-lysine(out) = L-lysyl-L-lysine(in)</text>
        <dbReference type="Rhea" id="RHEA:79403"/>
        <dbReference type="ChEBI" id="CHEBI:229956"/>
    </reaction>
</comment>
<dbReference type="InterPro" id="IPR036259">
    <property type="entry name" value="MFS_trans_sf"/>
</dbReference>
<comment type="catalytic activity">
    <reaction evidence="15">
        <text>L-arginyl-L-alpha-amino acid(out) = L-arginyl-L-alpha-amino acid(in)</text>
        <dbReference type="Rhea" id="RHEA:79371"/>
        <dbReference type="ChEBI" id="CHEBI:84315"/>
    </reaction>
</comment>
<comment type="catalytic activity">
    <reaction evidence="11">
        <text>L-alpha-aminoacyl-L-histidine(out) = L-alpha-aminoacyl-L-histidine(in)</text>
        <dbReference type="Rhea" id="RHEA:79375"/>
        <dbReference type="ChEBI" id="CHEBI:229967"/>
    </reaction>
</comment>
<evidence type="ECO:0000256" key="25">
    <source>
        <dbReference type="SAM" id="Phobius"/>
    </source>
</evidence>
<evidence type="ECO:0000256" key="6">
    <source>
        <dbReference type="ARBA" id="ARBA00023136"/>
    </source>
</evidence>
<evidence type="ECO:0000256" key="11">
    <source>
        <dbReference type="ARBA" id="ARBA00044884"/>
    </source>
</evidence>
<keyword evidence="4 25" id="KW-0812">Transmembrane</keyword>
<dbReference type="SUPFAM" id="SSF103473">
    <property type="entry name" value="MFS general substrate transporter"/>
    <property type="match status" value="1"/>
</dbReference>
<dbReference type="InterPro" id="IPR020846">
    <property type="entry name" value="MFS_dom"/>
</dbReference>
<feature type="transmembrane region" description="Helical" evidence="25">
    <location>
        <begin position="365"/>
        <end position="384"/>
    </location>
</feature>
<evidence type="ECO:0000256" key="9">
    <source>
        <dbReference type="ARBA" id="ARBA00044878"/>
    </source>
</evidence>
<comment type="similarity">
    <text evidence="2">Belongs to the major facilitator superfamily.</text>
</comment>
<comment type="catalytic activity">
    <reaction evidence="19">
        <text>L-alanyl-L-lysine(out) = L-alanyl-L-lysine(in)</text>
        <dbReference type="Rhea" id="RHEA:79415"/>
        <dbReference type="ChEBI" id="CHEBI:192470"/>
    </reaction>
</comment>
<evidence type="ECO:0000256" key="17">
    <source>
        <dbReference type="ARBA" id="ARBA00044903"/>
    </source>
</evidence>
<evidence type="ECO:0000256" key="24">
    <source>
        <dbReference type="ARBA" id="ARBA00046376"/>
    </source>
</evidence>
<dbReference type="CDD" id="cd06174">
    <property type="entry name" value="MFS"/>
    <property type="match status" value="1"/>
</dbReference>
<evidence type="ECO:0000256" key="20">
    <source>
        <dbReference type="ARBA" id="ARBA00044924"/>
    </source>
</evidence>
<keyword evidence="7" id="KW-0458">Lysosome</keyword>
<feature type="domain" description="Major facilitator superfamily (MFS) profile" evidence="26">
    <location>
        <begin position="24"/>
        <end position="422"/>
    </location>
</feature>
<protein>
    <recommendedName>
        <fullName evidence="21">Lysosomal dipeptide transporter MFSD1</fullName>
    </recommendedName>
    <alternativeName>
        <fullName evidence="22">Major facilitator superfamily domain-containing protein 1</fullName>
    </alternativeName>
</protein>
<feature type="transmembrane region" description="Helical" evidence="25">
    <location>
        <begin position="89"/>
        <end position="105"/>
    </location>
</feature>
<evidence type="ECO:0000256" key="15">
    <source>
        <dbReference type="ARBA" id="ARBA00044899"/>
    </source>
</evidence>
<feature type="transmembrane region" description="Helical" evidence="25">
    <location>
        <begin position="396"/>
        <end position="418"/>
    </location>
</feature>
<gene>
    <name evidence="27" type="ORF">TO10_v1_970007</name>
</gene>
<proteinExistence type="inferred from homology"/>
<evidence type="ECO:0000256" key="7">
    <source>
        <dbReference type="ARBA" id="ARBA00023228"/>
    </source>
</evidence>
<evidence type="ECO:0000313" key="27">
    <source>
        <dbReference type="EMBL" id="CUV47469.1"/>
    </source>
</evidence>
<comment type="catalytic activity">
    <reaction evidence="12">
        <text>L-lysyl-L-alpha-amino acid(out) = L-lysyl-L-alpha-amino acid(in)</text>
        <dbReference type="Rhea" id="RHEA:79387"/>
        <dbReference type="ChEBI" id="CHEBI:229965"/>
    </reaction>
</comment>
<keyword evidence="6 25" id="KW-0472">Membrane</keyword>
<feature type="transmembrane region" description="Helical" evidence="25">
    <location>
        <begin position="20"/>
        <end position="40"/>
    </location>
</feature>
<evidence type="ECO:0000256" key="22">
    <source>
        <dbReference type="ARBA" id="ARBA00045018"/>
    </source>
</evidence>
<evidence type="ECO:0000256" key="5">
    <source>
        <dbReference type="ARBA" id="ARBA00022989"/>
    </source>
</evidence>
<comment type="subunit">
    <text evidence="24">Homodimer. Interacts with lysosomal protein GLMP (via lumenal domain); the interaction starts while both proteins are still in the endoplasmic reticulum and is required for stabilization of MFSD1 in lysosomes but has no direct effect on its targeting to lysosomes or transporter activity.</text>
</comment>
<comment type="catalytic activity">
    <reaction evidence="9">
        <text>L-histidyl-glycine(out) = L-histidyl-glycine(in)</text>
        <dbReference type="Rhea" id="RHEA:79395"/>
        <dbReference type="ChEBI" id="CHEBI:229957"/>
    </reaction>
</comment>
<feature type="transmembrane region" description="Helical" evidence="25">
    <location>
        <begin position="111"/>
        <end position="133"/>
    </location>
</feature>
<comment type="catalytic activity">
    <reaction evidence="17">
        <text>L-arginyl-glycine(out) = L-arginyl-glycine(in)</text>
        <dbReference type="Rhea" id="RHEA:79391"/>
        <dbReference type="ChEBI" id="CHEBI:229955"/>
    </reaction>
</comment>
<evidence type="ECO:0000256" key="2">
    <source>
        <dbReference type="ARBA" id="ARBA00008335"/>
    </source>
</evidence>
<dbReference type="PANTHER" id="PTHR23512:SF3">
    <property type="entry name" value="MAJOR FACILITATOR SUPERFAMILY DOMAIN-CONTAINING PROTEIN 1"/>
    <property type="match status" value="1"/>
</dbReference>
<feature type="transmembrane region" description="Helical" evidence="25">
    <location>
        <begin position="275"/>
        <end position="293"/>
    </location>
</feature>
<dbReference type="GO" id="GO:0022857">
    <property type="term" value="F:transmembrane transporter activity"/>
    <property type="evidence" value="ECO:0007669"/>
    <property type="project" value="InterPro"/>
</dbReference>
<dbReference type="InterPro" id="IPR052187">
    <property type="entry name" value="MFSD1"/>
</dbReference>
<evidence type="ECO:0000256" key="21">
    <source>
        <dbReference type="ARBA" id="ARBA00044985"/>
    </source>
</evidence>
<evidence type="ECO:0000256" key="16">
    <source>
        <dbReference type="ARBA" id="ARBA00044900"/>
    </source>
</evidence>
<evidence type="ECO:0000256" key="10">
    <source>
        <dbReference type="ARBA" id="ARBA00044881"/>
    </source>
</evidence>
<reference evidence="27" key="1">
    <citation type="submission" date="2015-10" db="EMBL/GenBank/DDBJ databases">
        <authorList>
            <person name="Gilbert D.G."/>
        </authorList>
    </citation>
    <scope>NUCLEOTIDE SEQUENCE</scope>
    <source>
        <strain evidence="27">Phyl III-seqv23</strain>
    </source>
</reference>
<dbReference type="PANTHER" id="PTHR23512">
    <property type="entry name" value="MAJOR FACILITATOR SUPERFAMILY DOMAIN-CONTAINING PROTEIN 1"/>
    <property type="match status" value="1"/>
</dbReference>
<keyword evidence="5 25" id="KW-1133">Transmembrane helix</keyword>
<evidence type="ECO:0000256" key="13">
    <source>
        <dbReference type="ARBA" id="ARBA00044893"/>
    </source>
</evidence>
<evidence type="ECO:0000256" key="18">
    <source>
        <dbReference type="ARBA" id="ARBA00044912"/>
    </source>
</evidence>
<accession>A0A0S4WKZ3</accession>
<dbReference type="GO" id="GO:0005765">
    <property type="term" value="C:lysosomal membrane"/>
    <property type="evidence" value="ECO:0007669"/>
    <property type="project" value="UniProtKB-SubCell"/>
</dbReference>
<evidence type="ECO:0000259" key="26">
    <source>
        <dbReference type="PROSITE" id="PS50850"/>
    </source>
</evidence>
<organism evidence="27">
    <name type="scientific">Ralstonia solanacearum</name>
    <name type="common">Pseudomonas solanacearum</name>
    <dbReference type="NCBI Taxonomy" id="305"/>
    <lineage>
        <taxon>Bacteria</taxon>
        <taxon>Pseudomonadati</taxon>
        <taxon>Pseudomonadota</taxon>
        <taxon>Betaproteobacteria</taxon>
        <taxon>Burkholderiales</taxon>
        <taxon>Burkholderiaceae</taxon>
        <taxon>Ralstonia</taxon>
        <taxon>Ralstonia solanacearum species complex</taxon>
    </lineage>
</organism>
<feature type="transmembrane region" description="Helical" evidence="25">
    <location>
        <begin position="305"/>
        <end position="321"/>
    </location>
</feature>
<evidence type="ECO:0000256" key="12">
    <source>
        <dbReference type="ARBA" id="ARBA00044891"/>
    </source>
</evidence>
<evidence type="ECO:0000256" key="19">
    <source>
        <dbReference type="ARBA" id="ARBA00044919"/>
    </source>
</evidence>
<feature type="transmembrane region" description="Helical" evidence="25">
    <location>
        <begin position="145"/>
        <end position="162"/>
    </location>
</feature>
<feature type="transmembrane region" description="Helical" evidence="25">
    <location>
        <begin position="333"/>
        <end position="353"/>
    </location>
</feature>
<dbReference type="InterPro" id="IPR011701">
    <property type="entry name" value="MFS"/>
</dbReference>
<comment type="subcellular location">
    <subcellularLocation>
        <location evidence="1">Lysosome membrane</location>
        <topology evidence="1">Multi-pass membrane protein</topology>
    </subcellularLocation>
</comment>
<evidence type="ECO:0000256" key="8">
    <source>
        <dbReference type="ARBA" id="ARBA00044876"/>
    </source>
</evidence>
<comment type="catalytic activity">
    <reaction evidence="14">
        <text>L-aspartyl-L-lysine(out) = L-aspartyl-L-lysine(in)</text>
        <dbReference type="Rhea" id="RHEA:79411"/>
        <dbReference type="ChEBI" id="CHEBI:229953"/>
    </reaction>
</comment>
<comment type="catalytic activity">
    <reaction evidence="13">
        <text>L-alpha-aminoacyl-L-lysine(out) = L-alpha-aminoacyl-L-lysine(in)</text>
        <dbReference type="Rhea" id="RHEA:79383"/>
        <dbReference type="ChEBI" id="CHEBI:229966"/>
    </reaction>
</comment>
<feature type="transmembrane region" description="Helical" evidence="25">
    <location>
        <begin position="174"/>
        <end position="198"/>
    </location>
</feature>
<comment type="function">
    <text evidence="23">Lysosomal dipeptide uniporter that selectively exports lysine, arginine or histidine-containing dipeptides with a net positive charge from the lysosome lumen into the cytosol. Could play a role in a specific type of protein O-glycosylation indirectly regulating macrophages migration and tissue invasion. Also essential for liver homeostasis.</text>
</comment>
<name>A0A0S4WKZ3_RALSL</name>
<dbReference type="Pfam" id="PF07690">
    <property type="entry name" value="MFS_1"/>
    <property type="match status" value="1"/>
</dbReference>
<comment type="catalytic activity">
    <reaction evidence="20">
        <text>L-lysyl-glycine(out) = L-lysyl-glycine(in)</text>
        <dbReference type="Rhea" id="RHEA:79407"/>
        <dbReference type="ChEBI" id="CHEBI:191202"/>
    </reaction>
</comment>
<feature type="transmembrane region" description="Helical" evidence="25">
    <location>
        <begin position="241"/>
        <end position="263"/>
    </location>
</feature>